<name>A0A1H7S7Z7_9SPHI</name>
<protein>
    <submittedName>
        <fullName evidence="2">Uncharacterized protein</fullName>
    </submittedName>
</protein>
<evidence type="ECO:0000313" key="2">
    <source>
        <dbReference type="EMBL" id="SEL67854.1"/>
    </source>
</evidence>
<feature type="signal peptide" evidence="1">
    <location>
        <begin position="1"/>
        <end position="31"/>
    </location>
</feature>
<dbReference type="EMBL" id="FNZR01000008">
    <property type="protein sequence ID" value="SEL67854.1"/>
    <property type="molecule type" value="Genomic_DNA"/>
</dbReference>
<dbReference type="OrthoDB" id="2484068at2"/>
<accession>A0A1H7S7Z7</accession>
<keyword evidence="3" id="KW-1185">Reference proteome</keyword>
<dbReference type="RefSeq" id="WP_090607498.1">
    <property type="nucleotide sequence ID" value="NZ_FNZR01000008.1"/>
</dbReference>
<gene>
    <name evidence="2" type="ORF">SAMN05421740_10899</name>
</gene>
<dbReference type="AlphaFoldDB" id="A0A1H7S7Z7"/>
<organism evidence="2 3">
    <name type="scientific">Parapedobacter koreensis</name>
    <dbReference type="NCBI Taxonomy" id="332977"/>
    <lineage>
        <taxon>Bacteria</taxon>
        <taxon>Pseudomonadati</taxon>
        <taxon>Bacteroidota</taxon>
        <taxon>Sphingobacteriia</taxon>
        <taxon>Sphingobacteriales</taxon>
        <taxon>Sphingobacteriaceae</taxon>
        <taxon>Parapedobacter</taxon>
    </lineage>
</organism>
<keyword evidence="1" id="KW-0732">Signal</keyword>
<dbReference type="STRING" id="332977.SAMN05421740_10899"/>
<proteinExistence type="predicted"/>
<dbReference type="Proteomes" id="UP000198916">
    <property type="component" value="Unassembled WGS sequence"/>
</dbReference>
<reference evidence="3" key="1">
    <citation type="submission" date="2016-10" db="EMBL/GenBank/DDBJ databases">
        <authorList>
            <person name="Varghese N."/>
            <person name="Submissions S."/>
        </authorList>
    </citation>
    <scope>NUCLEOTIDE SEQUENCE [LARGE SCALE GENOMIC DNA]</scope>
    <source>
        <strain evidence="3">Jip14</strain>
    </source>
</reference>
<sequence>MIRQTDPTKLRFRTVITCICLFLLPISLAQAQTYKSESLSLSIGPKGNITSLKAISSGKEYAIDTDRNFLVQLIHDGHSISPVQARFDKQLITFDFPGDLFVRIRATPHKQYLRFEVQDISKDVEALVWGNIHTSLKDSIGNTVGVVRDAAYAIGMQGLNTKTSGGKWVNQEGAIFDTGTAALSRPSGSSLQAFTINRSVARNIKVWDRWQNVPVPAIPDGQIEGSAIALFGCKPAMALPTILSIAKAEKLPYAMWQDEWIRTSKEVGRPYLITSFNESNVDTFLNLAKRMGMAGVYHEDPFDTWGHFVLKASLFPNGRNGFKTAVDKAKALGLRLGFHTLTTFLTTNDAYVTPVPSEHLMTAGSAALEQAISEQETEITVSSSEYFQMRSDLNCVRIGTELIRFREVSQTAPYRLLGCVRGAFGTMAQKHAAGTAAHRLIDHPYKVLFPDWTLQREVADNIVQFINETGANQMDFDGHEGTYATGMGDLSFNTFAEQVFRGANHPVVFGSSRANHYFWHFNHYLNWGEPWYAGFRESQADVRFANQPFLENNYLPNMLGWFLITEHTTVEDVDWMLGLAAGYHAGYALVLREPALANPNLEEIVNQINLWTEAQRSNLFSDEQRMWLKDPANDMHLYRESNQWFVQRFRKHVFEHEAQVLQPGQPTSSSWVFENAMVPQQAQYVLLASGKSGEIRNPTIELDNSFSMQIPIVLAAGESLVLDDTDAAKLYNNKGRFIKTVPLPRALPELTVGSHDLLFDAVMDASEDVKAVLSIKLLESTAQIK</sequence>
<evidence type="ECO:0000256" key="1">
    <source>
        <dbReference type="SAM" id="SignalP"/>
    </source>
</evidence>
<feature type="chain" id="PRO_5011593715" evidence="1">
    <location>
        <begin position="32"/>
        <end position="785"/>
    </location>
</feature>
<evidence type="ECO:0000313" key="3">
    <source>
        <dbReference type="Proteomes" id="UP000198916"/>
    </source>
</evidence>